<dbReference type="PANTHER" id="PTHR10438:SF463">
    <property type="entry name" value="THIOREDOXIN"/>
    <property type="match status" value="1"/>
</dbReference>
<dbReference type="Pfam" id="PF00085">
    <property type="entry name" value="Thioredoxin"/>
    <property type="match status" value="1"/>
</dbReference>
<accession>A0AA88X2C1</accession>
<evidence type="ECO:0000313" key="9">
    <source>
        <dbReference type="Proteomes" id="UP001188597"/>
    </source>
</evidence>
<dbReference type="GO" id="GO:0016671">
    <property type="term" value="F:oxidoreductase activity, acting on a sulfur group of donors, disulfide as acceptor"/>
    <property type="evidence" value="ECO:0007669"/>
    <property type="project" value="UniProtKB-ARBA"/>
</dbReference>
<keyword evidence="3" id="KW-1015">Disulfide bond</keyword>
<dbReference type="PROSITE" id="PS51352">
    <property type="entry name" value="THIOREDOXIN_2"/>
    <property type="match status" value="1"/>
</dbReference>
<evidence type="ECO:0000256" key="3">
    <source>
        <dbReference type="ARBA" id="ARBA00023157"/>
    </source>
</evidence>
<evidence type="ECO:0000313" key="8">
    <source>
        <dbReference type="EMBL" id="KAK3038583.1"/>
    </source>
</evidence>
<dbReference type="SUPFAM" id="SSF52833">
    <property type="entry name" value="Thioredoxin-like"/>
    <property type="match status" value="1"/>
</dbReference>
<comment type="similarity">
    <text evidence="5">Belongs to the thioredoxin family. Plant H-type subfamily.</text>
</comment>
<dbReference type="PANTHER" id="PTHR10438">
    <property type="entry name" value="THIOREDOXIN"/>
    <property type="match status" value="1"/>
</dbReference>
<evidence type="ECO:0000256" key="4">
    <source>
        <dbReference type="ARBA" id="ARBA00023284"/>
    </source>
</evidence>
<evidence type="ECO:0000256" key="5">
    <source>
        <dbReference type="ARBA" id="ARBA00038353"/>
    </source>
</evidence>
<dbReference type="PROSITE" id="PS00194">
    <property type="entry name" value="THIOREDOXIN_1"/>
    <property type="match status" value="1"/>
</dbReference>
<comment type="caution">
    <text evidence="8">The sequence shown here is derived from an EMBL/GenBank/DDBJ whole genome shotgun (WGS) entry which is preliminary data.</text>
</comment>
<protein>
    <recommendedName>
        <fullName evidence="7">Thioredoxin domain-containing protein</fullName>
    </recommendedName>
</protein>
<keyword evidence="1" id="KW-0813">Transport</keyword>
<evidence type="ECO:0000256" key="1">
    <source>
        <dbReference type="ARBA" id="ARBA00022448"/>
    </source>
</evidence>
<keyword evidence="2" id="KW-0249">Electron transport</keyword>
<keyword evidence="9" id="KW-1185">Reference proteome</keyword>
<dbReference type="InterPro" id="IPR050620">
    <property type="entry name" value="Thioredoxin_H-type-like"/>
</dbReference>
<sequence length="129" mass="14581">MGANFSAMVDQANGAAPGKRSQVIAFHSSSVWKTHFEASKESSKLLVIDFTATWCGPCRYMEPALNLFADTYTDVEFIKIDVDELPDVTREFRVEAMPTFLLIKRGKEVDRVVGAKKDELQKKIEKHRV</sequence>
<evidence type="ECO:0000259" key="7">
    <source>
        <dbReference type="PROSITE" id="PS51352"/>
    </source>
</evidence>
<dbReference type="CDD" id="cd02947">
    <property type="entry name" value="TRX_family"/>
    <property type="match status" value="1"/>
</dbReference>
<comment type="function">
    <text evidence="6">Participates in various redox reactions through the reversible oxidation of the active center dithiol to a disulfide. The H form is known to activate a number of cytosolic enzymes.</text>
</comment>
<dbReference type="AlphaFoldDB" id="A0AA88X2C1"/>
<keyword evidence="4" id="KW-0676">Redox-active center</keyword>
<gene>
    <name evidence="8" type="ORF">RJ639_027246</name>
</gene>
<dbReference type="Gene3D" id="3.40.30.10">
    <property type="entry name" value="Glutaredoxin"/>
    <property type="match status" value="1"/>
</dbReference>
<name>A0AA88X2C1_9ASTE</name>
<feature type="domain" description="Thioredoxin" evidence="7">
    <location>
        <begin position="1"/>
        <end position="129"/>
    </location>
</feature>
<evidence type="ECO:0000256" key="2">
    <source>
        <dbReference type="ARBA" id="ARBA00022982"/>
    </source>
</evidence>
<dbReference type="InterPro" id="IPR013766">
    <property type="entry name" value="Thioredoxin_domain"/>
</dbReference>
<organism evidence="8 9">
    <name type="scientific">Escallonia herrerae</name>
    <dbReference type="NCBI Taxonomy" id="1293975"/>
    <lineage>
        <taxon>Eukaryota</taxon>
        <taxon>Viridiplantae</taxon>
        <taxon>Streptophyta</taxon>
        <taxon>Embryophyta</taxon>
        <taxon>Tracheophyta</taxon>
        <taxon>Spermatophyta</taxon>
        <taxon>Magnoliopsida</taxon>
        <taxon>eudicotyledons</taxon>
        <taxon>Gunneridae</taxon>
        <taxon>Pentapetalae</taxon>
        <taxon>asterids</taxon>
        <taxon>campanulids</taxon>
        <taxon>Escalloniales</taxon>
        <taxon>Escalloniaceae</taxon>
        <taxon>Escallonia</taxon>
    </lineage>
</organism>
<dbReference type="EMBL" id="JAVXUP010000092">
    <property type="protein sequence ID" value="KAK3038583.1"/>
    <property type="molecule type" value="Genomic_DNA"/>
</dbReference>
<dbReference type="FunFam" id="3.40.30.10:FF:000104">
    <property type="entry name" value="Thioredoxin"/>
    <property type="match status" value="1"/>
</dbReference>
<dbReference type="InterPro" id="IPR017937">
    <property type="entry name" value="Thioredoxin_CS"/>
</dbReference>
<proteinExistence type="inferred from homology"/>
<dbReference type="Proteomes" id="UP001188597">
    <property type="component" value="Unassembled WGS sequence"/>
</dbReference>
<dbReference type="InterPro" id="IPR036249">
    <property type="entry name" value="Thioredoxin-like_sf"/>
</dbReference>
<evidence type="ECO:0000256" key="6">
    <source>
        <dbReference type="ARBA" id="ARBA00056195"/>
    </source>
</evidence>
<reference evidence="8" key="1">
    <citation type="submission" date="2022-12" db="EMBL/GenBank/DDBJ databases">
        <title>Draft genome assemblies for two species of Escallonia (Escalloniales).</title>
        <authorList>
            <person name="Chanderbali A."/>
            <person name="Dervinis C."/>
            <person name="Anghel I."/>
            <person name="Soltis D."/>
            <person name="Soltis P."/>
            <person name="Zapata F."/>
        </authorList>
    </citation>
    <scope>NUCLEOTIDE SEQUENCE</scope>
    <source>
        <strain evidence="8">UCBG64.0493</strain>
        <tissue evidence="8">Leaf</tissue>
    </source>
</reference>
<dbReference type="PRINTS" id="PR00421">
    <property type="entry name" value="THIOREDOXIN"/>
</dbReference>